<reference evidence="3" key="1">
    <citation type="journal article" date="2023" name="Insect Mol. Biol.">
        <title>Genome sequencing provides insights into the evolution of gene families encoding plant cell wall-degrading enzymes in longhorned beetles.</title>
        <authorList>
            <person name="Shin N.R."/>
            <person name="Okamura Y."/>
            <person name="Kirsch R."/>
            <person name="Pauchet Y."/>
        </authorList>
    </citation>
    <scope>NUCLEOTIDE SEQUENCE</scope>
    <source>
        <strain evidence="3">MMC_N1</strain>
    </source>
</reference>
<accession>A0ABQ9JLZ3</accession>
<dbReference type="Gene3D" id="1.25.40.10">
    <property type="entry name" value="Tetratricopeptide repeat domain"/>
    <property type="match status" value="2"/>
</dbReference>
<dbReference type="PANTHER" id="PTHR15704:SF7">
    <property type="entry name" value="SUPERKILLER COMPLEX PROTEIN 3"/>
    <property type="match status" value="1"/>
</dbReference>
<evidence type="ECO:0000256" key="1">
    <source>
        <dbReference type="ARBA" id="ARBA00022737"/>
    </source>
</evidence>
<dbReference type="SUPFAM" id="SSF48452">
    <property type="entry name" value="TPR-like"/>
    <property type="match status" value="2"/>
</dbReference>
<evidence type="ECO:0000256" key="2">
    <source>
        <dbReference type="ARBA" id="ARBA00022803"/>
    </source>
</evidence>
<proteinExistence type="predicted"/>
<dbReference type="Proteomes" id="UP001162164">
    <property type="component" value="Unassembled WGS sequence"/>
</dbReference>
<keyword evidence="4" id="KW-1185">Reference proteome</keyword>
<protein>
    <submittedName>
        <fullName evidence="3">Uncharacterized protein</fullName>
    </submittedName>
</protein>
<dbReference type="PANTHER" id="PTHR15704">
    <property type="entry name" value="SUPERKILLER 3 PROTEIN-RELATED"/>
    <property type="match status" value="1"/>
</dbReference>
<evidence type="ECO:0000313" key="3">
    <source>
        <dbReference type="EMBL" id="KAJ8978707.1"/>
    </source>
</evidence>
<dbReference type="EMBL" id="JAPWTJ010000409">
    <property type="protein sequence ID" value="KAJ8978707.1"/>
    <property type="molecule type" value="Genomic_DNA"/>
</dbReference>
<keyword evidence="1" id="KW-0677">Repeat</keyword>
<comment type="caution">
    <text evidence="3">The sequence shown here is derived from an EMBL/GenBank/DDBJ whole genome shotgun (WGS) entry which is preliminary data.</text>
</comment>
<sequence>MYILNGDLEKNPNDACAWNMLGILRERLGLKDGTLEAYRNSYRLSEKEYRDLARVNYGRVLSKFGKYPQAIDLFQEVQKATFNSGSGLALALFKNGQHEESYNAYEQALHWLTQEQSSQSDLLVALASMAYMFQGADAAKTLLFQSIQLKPPSPWSLYATLSLGLLHNDTKLARLVLNELEPFKDNKDCLKHYANLLSYVYLLQGKHNKAVIEVSKLIQRCPDNPSLWLTLSILLLRHQQVTKYMSAAKCAGVAMLFGQTKMDVTKVLCLIALASSFSNNDKQAIVSAQKAVHCYPNNAEGWAVLLSALINLKEDAWVSKALMQSIIEHIDKLNPSGLLSAWLRKQIF</sequence>
<dbReference type="InterPro" id="IPR039226">
    <property type="entry name" value="Ski3/TTC37"/>
</dbReference>
<organism evidence="3 4">
    <name type="scientific">Molorchus minor</name>
    <dbReference type="NCBI Taxonomy" id="1323400"/>
    <lineage>
        <taxon>Eukaryota</taxon>
        <taxon>Metazoa</taxon>
        <taxon>Ecdysozoa</taxon>
        <taxon>Arthropoda</taxon>
        <taxon>Hexapoda</taxon>
        <taxon>Insecta</taxon>
        <taxon>Pterygota</taxon>
        <taxon>Neoptera</taxon>
        <taxon>Endopterygota</taxon>
        <taxon>Coleoptera</taxon>
        <taxon>Polyphaga</taxon>
        <taxon>Cucujiformia</taxon>
        <taxon>Chrysomeloidea</taxon>
        <taxon>Cerambycidae</taxon>
        <taxon>Lamiinae</taxon>
        <taxon>Monochamini</taxon>
        <taxon>Molorchus</taxon>
    </lineage>
</organism>
<dbReference type="InterPro" id="IPR011990">
    <property type="entry name" value="TPR-like_helical_dom_sf"/>
</dbReference>
<name>A0ABQ9JLZ3_9CUCU</name>
<gene>
    <name evidence="3" type="ORF">NQ317_015955</name>
</gene>
<evidence type="ECO:0000313" key="4">
    <source>
        <dbReference type="Proteomes" id="UP001162164"/>
    </source>
</evidence>
<keyword evidence="2" id="KW-0802">TPR repeat</keyword>